<accession>A0A3G5A5Q9</accession>
<protein>
    <submittedName>
        <fullName evidence="1">Uncharacterized protein</fullName>
    </submittedName>
</protein>
<dbReference type="Gene3D" id="2.40.50.140">
    <property type="entry name" value="Nucleic acid-binding proteins"/>
    <property type="match status" value="1"/>
</dbReference>
<reference evidence="1" key="1">
    <citation type="submission" date="2018-10" db="EMBL/GenBank/DDBJ databases">
        <title>Hidden diversity of soil giant viruses.</title>
        <authorList>
            <person name="Schulz F."/>
            <person name="Alteio L."/>
            <person name="Goudeau D."/>
            <person name="Ryan E.M."/>
            <person name="Malmstrom R.R."/>
            <person name="Blanchard J."/>
            <person name="Woyke T."/>
        </authorList>
    </citation>
    <scope>NUCLEOTIDE SEQUENCE</scope>
    <source>
        <strain evidence="1">HYV1</strain>
    </source>
</reference>
<sequence>MDRRMSFKKKEKKSIRLLFIPNAHLGEYYGIITKKYERSFWGVACSDGKERKAINPGRFRPLWLDKNDHVLISLLHEETFIIQLIYTPEEIIQIKSILLKKRIKSLIRIIGRLTMIYNIKCEQRYSPGGSGYDDAHKNFLSLTKVIQ</sequence>
<organism evidence="1">
    <name type="scientific">Hyperionvirus sp</name>
    <dbReference type="NCBI Taxonomy" id="2487770"/>
    <lineage>
        <taxon>Viruses</taxon>
        <taxon>Varidnaviria</taxon>
        <taxon>Bamfordvirae</taxon>
        <taxon>Nucleocytoviricota</taxon>
        <taxon>Megaviricetes</taxon>
        <taxon>Imitervirales</taxon>
        <taxon>Mimiviridae</taxon>
        <taxon>Klosneuvirinae</taxon>
    </lineage>
</organism>
<proteinExistence type="predicted"/>
<name>A0A3G5A5Q9_9VIRU</name>
<dbReference type="InterPro" id="IPR012340">
    <property type="entry name" value="NA-bd_OB-fold"/>
</dbReference>
<gene>
    <name evidence="1" type="ORF">Hyperionvirus1_146</name>
</gene>
<dbReference type="SUPFAM" id="SSF50249">
    <property type="entry name" value="Nucleic acid-binding proteins"/>
    <property type="match status" value="1"/>
</dbReference>
<evidence type="ECO:0000313" key="1">
    <source>
        <dbReference type="EMBL" id="AYV82567.1"/>
    </source>
</evidence>
<dbReference type="EMBL" id="MK072383">
    <property type="protein sequence ID" value="AYV82567.1"/>
    <property type="molecule type" value="Genomic_DNA"/>
</dbReference>